<evidence type="ECO:0000313" key="2">
    <source>
        <dbReference type="EMBL" id="KFO36157.1"/>
    </source>
</evidence>
<sequence>MGRLEPGHSSPVPRQGWASADSAAKPEYGICYGDARFDTVSESGTATLKARPRVRPLLTFLPLNAQENHGLAVPTPSVPEDFAGKDVADGNSLVNGSLRLYSSVGDLRLEHSGLDPLIPPPPPGPAPGPPQDFPQPPGESPPPPPPSMPEGPSEPADWRDPDQLEQLRSQLAAYFCGPRREDRALGRRLGPTVAAQDKEGKKGLNPPGEVAPQRLPEKRTPEKTPEKTPSGAPEKGPSLPLPPVDYDPQDAPTPSVQQIRKELEARLSASAEKDARPSVGSLPPKPQPGGGSSLTNGTDDRSPKPVAKDLPTLSPTPQPTALLQTTAAPGPATVKPSTPSHLTAEKSWVPAERGGQQEQPEPQEGIVPSQPGPQTHLTGPTGPPTPKDREEMRLFYKPHSHRSSPSLEAATETPTLARGEATGPGGPVGARGPQVGPATPPVLSPPSDQPLRHPVTGEVVERGSPMALLLAARQRAQKGRPGGLAMGRSLPGSLRGHGGLLESRSDGVFPMDCKPNSFTVVPKEADKVTLLASERKSYVNTFTVRPGTRHPISYAYPRAHRKATP</sequence>
<dbReference type="EMBL" id="KN121537">
    <property type="protein sequence ID" value="KFO36157.1"/>
    <property type="molecule type" value="Genomic_DNA"/>
</dbReference>
<accession>A0A091DYL0</accession>
<name>A0A091DYL0_FUKDA</name>
<evidence type="ECO:0000313" key="3">
    <source>
        <dbReference type="Proteomes" id="UP000028990"/>
    </source>
</evidence>
<protein>
    <submittedName>
        <fullName evidence="2">Uncharacterized protein</fullName>
    </submittedName>
</protein>
<dbReference type="eggNOG" id="ENOG502QQKX">
    <property type="taxonomic scope" value="Eukaryota"/>
</dbReference>
<feature type="compositionally biased region" description="Low complexity" evidence="1">
    <location>
        <begin position="310"/>
        <end position="333"/>
    </location>
</feature>
<gene>
    <name evidence="2" type="ORF">H920_02369</name>
</gene>
<feature type="compositionally biased region" description="Pro residues" evidence="1">
    <location>
        <begin position="117"/>
        <end position="149"/>
    </location>
</feature>
<feature type="compositionally biased region" description="Basic and acidic residues" evidence="1">
    <location>
        <begin position="298"/>
        <end position="307"/>
    </location>
</feature>
<dbReference type="STRING" id="885580.ENSFDAP00000018268"/>
<dbReference type="PANTHER" id="PTHR35077">
    <property type="entry name" value="SIMILAR TO AI661453 PROTEIN"/>
    <property type="match status" value="1"/>
</dbReference>
<feature type="region of interest" description="Disordered" evidence="1">
    <location>
        <begin position="1"/>
        <end position="22"/>
    </location>
</feature>
<evidence type="ECO:0000256" key="1">
    <source>
        <dbReference type="SAM" id="MobiDB-lite"/>
    </source>
</evidence>
<feature type="compositionally biased region" description="Low complexity" evidence="1">
    <location>
        <begin position="354"/>
        <end position="365"/>
    </location>
</feature>
<organism evidence="2 3">
    <name type="scientific">Fukomys damarensis</name>
    <name type="common">Damaraland mole rat</name>
    <name type="synonym">Cryptomys damarensis</name>
    <dbReference type="NCBI Taxonomy" id="885580"/>
    <lineage>
        <taxon>Eukaryota</taxon>
        <taxon>Metazoa</taxon>
        <taxon>Chordata</taxon>
        <taxon>Craniata</taxon>
        <taxon>Vertebrata</taxon>
        <taxon>Euteleostomi</taxon>
        <taxon>Mammalia</taxon>
        <taxon>Eutheria</taxon>
        <taxon>Euarchontoglires</taxon>
        <taxon>Glires</taxon>
        <taxon>Rodentia</taxon>
        <taxon>Hystricomorpha</taxon>
        <taxon>Bathyergidae</taxon>
        <taxon>Fukomys</taxon>
    </lineage>
</organism>
<keyword evidence="3" id="KW-1185">Reference proteome</keyword>
<dbReference type="AlphaFoldDB" id="A0A091DYL0"/>
<feature type="compositionally biased region" description="Basic and acidic residues" evidence="1">
    <location>
        <begin position="215"/>
        <end position="226"/>
    </location>
</feature>
<feature type="region of interest" description="Disordered" evidence="1">
    <location>
        <begin position="111"/>
        <end position="509"/>
    </location>
</feature>
<dbReference type="PANTHER" id="PTHR35077:SF2">
    <property type="entry name" value="SIMILAR TO AI661453 PROTEIN"/>
    <property type="match status" value="1"/>
</dbReference>
<feature type="compositionally biased region" description="Basic and acidic residues" evidence="1">
    <location>
        <begin position="259"/>
        <end position="276"/>
    </location>
</feature>
<dbReference type="Proteomes" id="UP000028990">
    <property type="component" value="Unassembled WGS sequence"/>
</dbReference>
<reference evidence="2 3" key="1">
    <citation type="submission" date="2013-11" db="EMBL/GenBank/DDBJ databases">
        <title>The Damaraland mole rat (Fukomys damarensis) genome and evolution of African mole rats.</title>
        <authorList>
            <person name="Gladyshev V.N."/>
            <person name="Fang X."/>
        </authorList>
    </citation>
    <scope>NUCLEOTIDE SEQUENCE [LARGE SCALE GENOMIC DNA]</scope>
    <source>
        <tissue evidence="2">Liver</tissue>
    </source>
</reference>
<feature type="compositionally biased region" description="Pro residues" evidence="1">
    <location>
        <begin position="438"/>
        <end position="448"/>
    </location>
</feature>
<proteinExistence type="predicted"/>